<dbReference type="EMBL" id="REGN01000826">
    <property type="protein sequence ID" value="RNA38762.1"/>
    <property type="molecule type" value="Genomic_DNA"/>
</dbReference>
<keyword evidence="2" id="KW-1185">Reference proteome</keyword>
<name>A0A3M7SSV1_BRAPC</name>
<accession>A0A3M7SSV1</accession>
<gene>
    <name evidence="1" type="ORF">BpHYR1_014791</name>
</gene>
<dbReference type="Proteomes" id="UP000276133">
    <property type="component" value="Unassembled WGS sequence"/>
</dbReference>
<dbReference type="AlphaFoldDB" id="A0A3M7SSV1"/>
<evidence type="ECO:0000313" key="2">
    <source>
        <dbReference type="Proteomes" id="UP000276133"/>
    </source>
</evidence>
<comment type="caution">
    <text evidence="1">The sequence shown here is derived from an EMBL/GenBank/DDBJ whole genome shotgun (WGS) entry which is preliminary data.</text>
</comment>
<organism evidence="1 2">
    <name type="scientific">Brachionus plicatilis</name>
    <name type="common">Marine rotifer</name>
    <name type="synonym">Brachionus muelleri</name>
    <dbReference type="NCBI Taxonomy" id="10195"/>
    <lineage>
        <taxon>Eukaryota</taxon>
        <taxon>Metazoa</taxon>
        <taxon>Spiralia</taxon>
        <taxon>Gnathifera</taxon>
        <taxon>Rotifera</taxon>
        <taxon>Eurotatoria</taxon>
        <taxon>Monogononta</taxon>
        <taxon>Pseudotrocha</taxon>
        <taxon>Ploima</taxon>
        <taxon>Brachionidae</taxon>
        <taxon>Brachionus</taxon>
    </lineage>
</organism>
<reference evidence="1 2" key="1">
    <citation type="journal article" date="2018" name="Sci. Rep.">
        <title>Genomic signatures of local adaptation to the degree of environmental predictability in rotifers.</title>
        <authorList>
            <person name="Franch-Gras L."/>
            <person name="Hahn C."/>
            <person name="Garcia-Roger E.M."/>
            <person name="Carmona M.J."/>
            <person name="Serra M."/>
            <person name="Gomez A."/>
        </authorList>
    </citation>
    <scope>NUCLEOTIDE SEQUENCE [LARGE SCALE GENOMIC DNA]</scope>
    <source>
        <strain evidence="1">HYR1</strain>
    </source>
</reference>
<sequence length="281" mass="33764">MLILVDCSFRLPLKCSLYYYLCPCLLKELHLNFIEVNTALMMIYKALLAYLIINLYTTIKKFPKSKENKLPLIIFNSRRHLLMLESLCISHRYHQFNSVALLNEIKNKFLFYFILIQNQNLKLKLKYNIKRERDRTWNIGGFTKFKTLMISEFHIFDKFDKFILSLKEQQLFKGFAVFEPWLYNRKKIIEFSITLTLLVYLKFGTIFSTDGHHAFEITPIVDKRFKRGHFYDSKNNYHKISRRFIAEDLSKIELIHPEDDIIDYIHIRKKGKIFLPNKNVP</sequence>
<proteinExistence type="predicted"/>
<protein>
    <submittedName>
        <fullName evidence="1">Uncharacterized protein</fullName>
    </submittedName>
</protein>
<evidence type="ECO:0000313" key="1">
    <source>
        <dbReference type="EMBL" id="RNA38762.1"/>
    </source>
</evidence>